<evidence type="ECO:0000313" key="5">
    <source>
        <dbReference type="Proteomes" id="UP000046947"/>
    </source>
</evidence>
<feature type="compositionally biased region" description="Low complexity" evidence="1">
    <location>
        <begin position="179"/>
        <end position="192"/>
    </location>
</feature>
<name>A0A654U4Y5_MYCTX</name>
<evidence type="ECO:0000313" key="3">
    <source>
        <dbReference type="EMBL" id="CFR98764.1"/>
    </source>
</evidence>
<dbReference type="Proteomes" id="UP000046680">
    <property type="component" value="Unassembled WGS sequence"/>
</dbReference>
<gene>
    <name evidence="3" type="ORF">ERS007657_03415</name>
    <name evidence="2" type="ORF">ERS007688_04106</name>
</gene>
<dbReference type="EMBL" id="CFOH01001078">
    <property type="protein sequence ID" value="CFE78352.1"/>
    <property type="molecule type" value="Genomic_DNA"/>
</dbReference>
<evidence type="ECO:0000313" key="4">
    <source>
        <dbReference type="Proteomes" id="UP000046680"/>
    </source>
</evidence>
<protein>
    <submittedName>
        <fullName evidence="3">Uncharacterized protein</fullName>
    </submittedName>
</protein>
<proteinExistence type="predicted"/>
<reference evidence="4 5" key="1">
    <citation type="submission" date="2015-03" db="EMBL/GenBank/DDBJ databases">
        <authorList>
            <consortium name="Pathogen Informatics"/>
        </authorList>
    </citation>
    <scope>NUCLEOTIDE SEQUENCE [LARGE SCALE GENOMIC DNA]</scope>
    <source>
        <strain evidence="3 4">C09601061</strain>
        <strain evidence="2 5">H09601792</strain>
    </source>
</reference>
<feature type="region of interest" description="Disordered" evidence="1">
    <location>
        <begin position="164"/>
        <end position="206"/>
    </location>
</feature>
<dbReference type="AlphaFoldDB" id="A0A654U4Y5"/>
<dbReference type="PROSITE" id="PS51257">
    <property type="entry name" value="PROKAR_LIPOPROTEIN"/>
    <property type="match status" value="1"/>
</dbReference>
<dbReference type="Proteomes" id="UP000046947">
    <property type="component" value="Unassembled WGS sequence"/>
</dbReference>
<feature type="region of interest" description="Disordered" evidence="1">
    <location>
        <begin position="69"/>
        <end position="89"/>
    </location>
</feature>
<evidence type="ECO:0000256" key="1">
    <source>
        <dbReference type="SAM" id="MobiDB-lite"/>
    </source>
</evidence>
<dbReference type="EMBL" id="CGCX01001637">
    <property type="protein sequence ID" value="CFR98764.1"/>
    <property type="molecule type" value="Genomic_DNA"/>
</dbReference>
<sequence length="206" mass="22052">MPGVGRRPLTLQMFTIDPPLGCACISTLACWETSSGASTLSSTIFRWKLCVASAASAYGEPPALLTSMSSRPCRSPISPTRRLTESSSRMSQRWNSYGWPSTARRAQVITVAPCSANTELMPAPTPRTPPVTKTTRPASPKLMASAASARVTVLAYQASACLGSEPAGVQCRSPPPRPNRASSRSPSTTRRSTPSRRKRGSTWPTR</sequence>
<accession>A0A654U4Y5</accession>
<evidence type="ECO:0000313" key="2">
    <source>
        <dbReference type="EMBL" id="CFE78352.1"/>
    </source>
</evidence>
<organism evidence="3 4">
    <name type="scientific">Mycobacterium tuberculosis</name>
    <dbReference type="NCBI Taxonomy" id="1773"/>
    <lineage>
        <taxon>Bacteria</taxon>
        <taxon>Bacillati</taxon>
        <taxon>Actinomycetota</taxon>
        <taxon>Actinomycetes</taxon>
        <taxon>Mycobacteriales</taxon>
        <taxon>Mycobacteriaceae</taxon>
        <taxon>Mycobacterium</taxon>
        <taxon>Mycobacterium tuberculosis complex</taxon>
    </lineage>
</organism>
<feature type="region of interest" description="Disordered" evidence="1">
    <location>
        <begin position="118"/>
        <end position="143"/>
    </location>
</feature>